<proteinExistence type="predicted"/>
<keyword evidence="3" id="KW-1185">Reference proteome</keyword>
<organism evidence="2 3">
    <name type="scientific">Ceriporiopsis subvermispora (strain B)</name>
    <name type="common">White-rot fungus</name>
    <name type="synonym">Gelatoporia subvermispora</name>
    <dbReference type="NCBI Taxonomy" id="914234"/>
    <lineage>
        <taxon>Eukaryota</taxon>
        <taxon>Fungi</taxon>
        <taxon>Dikarya</taxon>
        <taxon>Basidiomycota</taxon>
        <taxon>Agaricomycotina</taxon>
        <taxon>Agaricomycetes</taxon>
        <taxon>Polyporales</taxon>
        <taxon>Gelatoporiaceae</taxon>
        <taxon>Gelatoporia</taxon>
    </lineage>
</organism>
<feature type="compositionally biased region" description="Low complexity" evidence="1">
    <location>
        <begin position="152"/>
        <end position="182"/>
    </location>
</feature>
<protein>
    <submittedName>
        <fullName evidence="2">Uncharacterized protein</fullName>
    </submittedName>
</protein>
<name>M2R0J1_CERS8</name>
<feature type="compositionally biased region" description="Low complexity" evidence="1">
    <location>
        <begin position="192"/>
        <end position="203"/>
    </location>
</feature>
<evidence type="ECO:0000256" key="1">
    <source>
        <dbReference type="SAM" id="MobiDB-lite"/>
    </source>
</evidence>
<sequence length="534" mass="57774">MRVKVESIPPLPTIKAWFGVHSASTVSDFKSVLCSDLPALRDARTQARDILLVLEDYELLDASPVDVVRDGDLIFIKRNPSVFTKRRRDSSVSLPRKRSKKTRPAEPVVTAVQPQAGPSIQQQRPSASAAAQKRPTDSDSSTSPSSEEESESSSSHNSNSSAGSDSSSESESSSESASSSDSDASDSESDSSETSSAPSSEPTRPGTKSTKAPGAPRREASTQKSAVHDSTRTQSAPPVPPGFGKPATKSRNLRRRRKKIHERLAATEEPASVNAIPLGTREPVDEAPAPPAPAEAATPAESLATPTFMMASLSNKNKRKGFKRAMASHIPKRIVFEGQEDEATPGDDSEMQETLPYGGADESVVVAEQSTARLVPPSEKQELGLLPPNMFVTSIDVEEGLPSRKRKRKVVVTQQTVPVEDTVTLDYGEPLEASNSPEMPDVAQIEARWESYPRITDKSQVQPGMTVAWKALGINRHTFTPEFLLNIAQVMSCGAQLVLMPTVNESLEEVDMSEAVKYHWDSVMTGDWHVVQPQ</sequence>
<reference evidence="2 3" key="1">
    <citation type="journal article" date="2012" name="Proc. Natl. Acad. Sci. U.S.A.">
        <title>Comparative genomics of Ceriporiopsis subvermispora and Phanerochaete chrysosporium provide insight into selective ligninolysis.</title>
        <authorList>
            <person name="Fernandez-Fueyo E."/>
            <person name="Ruiz-Duenas F.J."/>
            <person name="Ferreira P."/>
            <person name="Floudas D."/>
            <person name="Hibbett D.S."/>
            <person name="Canessa P."/>
            <person name="Larrondo L.F."/>
            <person name="James T.Y."/>
            <person name="Seelenfreund D."/>
            <person name="Lobos S."/>
            <person name="Polanco R."/>
            <person name="Tello M."/>
            <person name="Honda Y."/>
            <person name="Watanabe T."/>
            <person name="Watanabe T."/>
            <person name="Ryu J.S."/>
            <person name="Kubicek C.P."/>
            <person name="Schmoll M."/>
            <person name="Gaskell J."/>
            <person name="Hammel K.E."/>
            <person name="St John F.J."/>
            <person name="Vanden Wymelenberg A."/>
            <person name="Sabat G."/>
            <person name="Splinter BonDurant S."/>
            <person name="Syed K."/>
            <person name="Yadav J.S."/>
            <person name="Doddapaneni H."/>
            <person name="Subramanian V."/>
            <person name="Lavin J.L."/>
            <person name="Oguiza J.A."/>
            <person name="Perez G."/>
            <person name="Pisabarro A.G."/>
            <person name="Ramirez L."/>
            <person name="Santoyo F."/>
            <person name="Master E."/>
            <person name="Coutinho P.M."/>
            <person name="Henrissat B."/>
            <person name="Lombard V."/>
            <person name="Magnuson J.K."/>
            <person name="Kuees U."/>
            <person name="Hori C."/>
            <person name="Igarashi K."/>
            <person name="Samejima M."/>
            <person name="Held B.W."/>
            <person name="Barry K.W."/>
            <person name="LaButti K.M."/>
            <person name="Lapidus A."/>
            <person name="Lindquist E.A."/>
            <person name="Lucas S.M."/>
            <person name="Riley R."/>
            <person name="Salamov A.A."/>
            <person name="Hoffmeister D."/>
            <person name="Schwenk D."/>
            <person name="Hadar Y."/>
            <person name="Yarden O."/>
            <person name="de Vries R.P."/>
            <person name="Wiebenga A."/>
            <person name="Stenlid J."/>
            <person name="Eastwood D."/>
            <person name="Grigoriev I.V."/>
            <person name="Berka R.M."/>
            <person name="Blanchette R.A."/>
            <person name="Kersten P."/>
            <person name="Martinez A.T."/>
            <person name="Vicuna R."/>
            <person name="Cullen D."/>
        </authorList>
    </citation>
    <scope>NUCLEOTIDE SEQUENCE [LARGE SCALE GENOMIC DNA]</scope>
    <source>
        <strain evidence="2 3">B</strain>
    </source>
</reference>
<dbReference type="OrthoDB" id="74813at2759"/>
<feature type="compositionally biased region" description="Basic and acidic residues" evidence="1">
    <location>
        <begin position="216"/>
        <end position="231"/>
    </location>
</feature>
<dbReference type="EMBL" id="KB445815">
    <property type="protein sequence ID" value="EMD31767.1"/>
    <property type="molecule type" value="Genomic_DNA"/>
</dbReference>
<dbReference type="AlphaFoldDB" id="M2R0J1"/>
<evidence type="ECO:0000313" key="3">
    <source>
        <dbReference type="Proteomes" id="UP000016930"/>
    </source>
</evidence>
<accession>M2R0J1</accession>
<evidence type="ECO:0000313" key="2">
    <source>
        <dbReference type="EMBL" id="EMD31767.1"/>
    </source>
</evidence>
<dbReference type="Proteomes" id="UP000016930">
    <property type="component" value="Unassembled WGS sequence"/>
</dbReference>
<feature type="compositionally biased region" description="Low complexity" evidence="1">
    <location>
        <begin position="294"/>
        <end position="303"/>
    </location>
</feature>
<feature type="region of interest" description="Disordered" evidence="1">
    <location>
        <begin position="85"/>
        <end position="303"/>
    </location>
</feature>
<gene>
    <name evidence="2" type="ORF">CERSUDRAFT_119350</name>
</gene>
<dbReference type="HOGENOM" id="CLU_017235_0_0_1"/>
<feature type="compositionally biased region" description="Basic residues" evidence="1">
    <location>
        <begin position="251"/>
        <end position="261"/>
    </location>
</feature>
<feature type="compositionally biased region" description="Low complexity" evidence="1">
    <location>
        <begin position="121"/>
        <end position="145"/>
    </location>
</feature>
<dbReference type="STRING" id="914234.M2R0J1"/>